<dbReference type="EMBL" id="PKUQ01000056">
    <property type="protein sequence ID" value="PLW74805.1"/>
    <property type="molecule type" value="Genomic_DNA"/>
</dbReference>
<protein>
    <submittedName>
        <fullName evidence="1">Putative addiction module antidote protein</fullName>
    </submittedName>
</protein>
<dbReference type="AlphaFoldDB" id="A0A2N5XJY4"/>
<dbReference type="Pfam" id="PF21716">
    <property type="entry name" value="dnstrm_HI1420"/>
    <property type="match status" value="1"/>
</dbReference>
<dbReference type="PANTHER" id="PTHR40275">
    <property type="entry name" value="SSL7038 PROTEIN"/>
    <property type="match status" value="1"/>
</dbReference>
<reference evidence="1 2" key="1">
    <citation type="submission" date="2018-01" db="EMBL/GenBank/DDBJ databases">
        <title>The draft genome sequence of Cohaesibacter sp. H1304.</title>
        <authorList>
            <person name="Wang N.-N."/>
            <person name="Du Z.-J."/>
        </authorList>
    </citation>
    <scope>NUCLEOTIDE SEQUENCE [LARGE SCALE GENOMIC DNA]</scope>
    <source>
        <strain evidence="1 2">H1304</strain>
    </source>
</reference>
<keyword evidence="2" id="KW-1185">Reference proteome</keyword>
<gene>
    <name evidence="1" type="ORF">C0081_22975</name>
</gene>
<sequence length="97" mass="10535">MAEKLKTFDAADFLQSDEEIEIFLEDAFESGDAKYIARSIGVVARAKGMTTIANSTGLAREQLYKSFSEEGNPTLASTLAVMKAIGFDITGKRHSPN</sequence>
<evidence type="ECO:0000313" key="1">
    <source>
        <dbReference type="EMBL" id="PLW74805.1"/>
    </source>
</evidence>
<proteinExistence type="predicted"/>
<dbReference type="OrthoDB" id="9798416at2"/>
<comment type="caution">
    <text evidence="1">The sequence shown here is derived from an EMBL/GenBank/DDBJ whole genome shotgun (WGS) entry which is preliminary data.</text>
</comment>
<organism evidence="1 2">
    <name type="scientific">Cohaesibacter celericrescens</name>
    <dbReference type="NCBI Taxonomy" id="2067669"/>
    <lineage>
        <taxon>Bacteria</taxon>
        <taxon>Pseudomonadati</taxon>
        <taxon>Pseudomonadota</taxon>
        <taxon>Alphaproteobacteria</taxon>
        <taxon>Hyphomicrobiales</taxon>
        <taxon>Cohaesibacteraceae</taxon>
    </lineage>
</organism>
<dbReference type="NCBIfam" id="TIGR02684">
    <property type="entry name" value="dnstrm_HI1420"/>
    <property type="match status" value="1"/>
</dbReference>
<accession>A0A2N5XJY4</accession>
<dbReference type="PANTHER" id="PTHR40275:SF1">
    <property type="entry name" value="SSL7038 PROTEIN"/>
    <property type="match status" value="1"/>
</dbReference>
<dbReference type="Proteomes" id="UP000234881">
    <property type="component" value="Unassembled WGS sequence"/>
</dbReference>
<dbReference type="RefSeq" id="WP_101536088.1">
    <property type="nucleotide sequence ID" value="NZ_PKUQ01000056.1"/>
</dbReference>
<name>A0A2N5XJY4_9HYPH</name>
<dbReference type="InterPro" id="IPR014057">
    <property type="entry name" value="HI1420"/>
</dbReference>
<evidence type="ECO:0000313" key="2">
    <source>
        <dbReference type="Proteomes" id="UP000234881"/>
    </source>
</evidence>